<proteinExistence type="predicted"/>
<name>S0FWV2_9BACT</name>
<dbReference type="AlphaFoldDB" id="S0FWV2"/>
<sequence length="240" mass="27084">MIKEAIEKILTMARPEVVEIDAREYLLKGRDPAVEVYPKTIQINNLSGIVDYCSEDPEEIGSFLVHVCDYNNVYVYTPMHGPFNIRPELIKASARLCGFNFGIPYGYEDFVVAMHTNFVQNEDRDYVLKFIGSVRVDANSKIEDDGISQTLTAKQGVSSLVKDIPIKNILTLKPYRTFSEIEQPESVFVFRMNVADGKPVFSIHEADGEAWKQAAIERIKDYLLRRTGPQEIAATVSIVA</sequence>
<protein>
    <submittedName>
        <fullName evidence="1">Phage-like protein</fullName>
    </submittedName>
</protein>
<keyword evidence="2" id="KW-1185">Reference proteome</keyword>
<dbReference type="EMBL" id="APJX01000005">
    <property type="protein sequence ID" value="EMS79180.1"/>
    <property type="molecule type" value="Genomic_DNA"/>
</dbReference>
<gene>
    <name evidence="1" type="ORF">Dpo_5c01030</name>
</gene>
<dbReference type="RefSeq" id="WP_006966269.1">
    <property type="nucleotide sequence ID" value="NZ_APJX01000005.1"/>
</dbReference>
<evidence type="ECO:0000313" key="1">
    <source>
        <dbReference type="EMBL" id="EMS79180.1"/>
    </source>
</evidence>
<dbReference type="OrthoDB" id="5432268at2"/>
<reference evidence="1 2" key="1">
    <citation type="journal article" date="2013" name="Genome Announc.">
        <title>Draft Genome Sequence of Desulfotignum phosphitoxidans DSM 13687 Strain FiPS-3.</title>
        <authorList>
            <person name="Poehlein A."/>
            <person name="Daniel R."/>
            <person name="Simeonova D.D."/>
        </authorList>
    </citation>
    <scope>NUCLEOTIDE SEQUENCE [LARGE SCALE GENOMIC DNA]</scope>
    <source>
        <strain evidence="1 2">DSM 13687</strain>
    </source>
</reference>
<dbReference type="Proteomes" id="UP000014216">
    <property type="component" value="Unassembled WGS sequence"/>
</dbReference>
<comment type="caution">
    <text evidence="1">The sequence shown here is derived from an EMBL/GenBank/DDBJ whole genome shotgun (WGS) entry which is preliminary data.</text>
</comment>
<organism evidence="1 2">
    <name type="scientific">Desulfotignum phosphitoxidans DSM 13687</name>
    <dbReference type="NCBI Taxonomy" id="1286635"/>
    <lineage>
        <taxon>Bacteria</taxon>
        <taxon>Pseudomonadati</taxon>
        <taxon>Thermodesulfobacteriota</taxon>
        <taxon>Desulfobacteria</taxon>
        <taxon>Desulfobacterales</taxon>
        <taxon>Desulfobacteraceae</taxon>
        <taxon>Desulfotignum</taxon>
    </lineage>
</organism>
<evidence type="ECO:0000313" key="2">
    <source>
        <dbReference type="Proteomes" id="UP000014216"/>
    </source>
</evidence>
<accession>S0FWV2</accession>